<dbReference type="GO" id="GO:0004587">
    <property type="term" value="F:ornithine aminotransferase activity"/>
    <property type="evidence" value="ECO:0007669"/>
    <property type="project" value="UniProtKB-EC"/>
</dbReference>
<dbReference type="OrthoDB" id="10261433at2759"/>
<keyword evidence="11" id="KW-1185">Reference proteome</keyword>
<dbReference type="PANTHER" id="PTHR11986">
    <property type="entry name" value="AMINOTRANSFERASE CLASS III"/>
    <property type="match status" value="1"/>
</dbReference>
<dbReference type="InterPro" id="IPR002013">
    <property type="entry name" value="SAC_dom"/>
</dbReference>
<protein>
    <recommendedName>
        <fullName evidence="4">ornithine aminotransferase</fullName>
        <ecNumber evidence="4">2.6.1.13</ecNumber>
    </recommendedName>
    <alternativeName>
        <fullName evidence="8">Ornithine--oxo-acid aminotransferase</fullName>
    </alternativeName>
</protein>
<keyword evidence="6 10" id="KW-0808">Transferase</keyword>
<dbReference type="InterPro" id="IPR010164">
    <property type="entry name" value="Orn_aminotrans"/>
</dbReference>
<dbReference type="InterPro" id="IPR005814">
    <property type="entry name" value="Aminotrans_3"/>
</dbReference>
<feature type="non-terminal residue" evidence="10">
    <location>
        <position position="1108"/>
    </location>
</feature>
<dbReference type="GO" id="GO:0010121">
    <property type="term" value="P:L-arginine catabolic process to proline via ornithine"/>
    <property type="evidence" value="ECO:0007669"/>
    <property type="project" value="TreeGrafter"/>
</dbReference>
<dbReference type="PANTHER" id="PTHR11986:SF18">
    <property type="entry name" value="ORNITHINE AMINOTRANSFERASE, MITOCHONDRIAL"/>
    <property type="match status" value="1"/>
</dbReference>
<comment type="pathway">
    <text evidence="2">Amino-acid biosynthesis; L-proline biosynthesis; L-glutamate 5-semialdehyde from L-ornithine: step 1/1.</text>
</comment>
<accession>A0A9W8I6I2</accession>
<name>A0A9W8I6I2_9FUNG</name>
<proteinExistence type="inferred from homology"/>
<dbReference type="GO" id="GO:0005737">
    <property type="term" value="C:cytoplasm"/>
    <property type="evidence" value="ECO:0007669"/>
    <property type="project" value="TreeGrafter"/>
</dbReference>
<dbReference type="InterPro" id="IPR050103">
    <property type="entry name" value="Class-III_PLP-dep_AT"/>
</dbReference>
<dbReference type="NCBIfam" id="TIGR01885">
    <property type="entry name" value="Orn_aminotrans"/>
    <property type="match status" value="1"/>
</dbReference>
<evidence type="ECO:0000259" key="9">
    <source>
        <dbReference type="PROSITE" id="PS50275"/>
    </source>
</evidence>
<evidence type="ECO:0000313" key="10">
    <source>
        <dbReference type="EMBL" id="KAJ2849284.1"/>
    </source>
</evidence>
<dbReference type="PROSITE" id="PS50275">
    <property type="entry name" value="SAC"/>
    <property type="match status" value="1"/>
</dbReference>
<dbReference type="Gene3D" id="3.40.640.10">
    <property type="entry name" value="Type I PLP-dependent aspartate aminotransferase-like (Major domain)"/>
    <property type="match status" value="1"/>
</dbReference>
<comment type="cofactor">
    <cofactor evidence="1">
        <name>pyridoxal 5'-phosphate</name>
        <dbReference type="ChEBI" id="CHEBI:597326"/>
    </cofactor>
</comment>
<evidence type="ECO:0000256" key="7">
    <source>
        <dbReference type="ARBA" id="ARBA00022898"/>
    </source>
</evidence>
<dbReference type="InterPro" id="IPR015424">
    <property type="entry name" value="PyrdxlP-dep_Trfase"/>
</dbReference>
<gene>
    <name evidence="10" type="primary">CAR2</name>
    <name evidence="10" type="ORF">IWW36_002743</name>
</gene>
<dbReference type="CDD" id="cd00610">
    <property type="entry name" value="OAT_like"/>
    <property type="match status" value="1"/>
</dbReference>
<sequence>GSGSNIKWIPSQITRVFSAGRVSSASNANREAHVYPDDATNSLGDVAPIAADSSLERMEGRILEEIIRVFSTSGMFYSYTYDLTRSLQNGSKKNGELLACVPDSSYWFNEHMQKPLLENSKEWALPLVQGYVQIAQYHLSESSSLEVAIVSRRNCRRVGMRYERRGADADGNVANFVETEQILTVKADKMPVHYTSFIQTRGSMPFCWKQPNSGLHPMPVVVGDTDKNSIICAQHLMQEIDRVGRQVLVNLVEHKGREAIVGSAYAGIVGHCVSSELIDACMVRYIPWDFHYETRGMHYEKLYQFVEQLQREISDMGYFWYSDGSALTLQQGAFRINCMDCLDRTNVVQSTIARAVLNEQLVRMGVHIAPERGLSAYPKLESILSHLWANNGDYISRQYAGTSAMKGDFTRTGRRNFSGIVNDATYSLARLWINTFRDYFSQSVLDFIMGNYQAATVFRTLIELRSHEPGHIRQMAQVNEAKIKSSINAAVSSGESVKLACMVQSPMELDTLKLGNAVDSVLIITDAAVYVCSGSDQHEQSSISIELPALTGVQYGAYITETRTPQGLDPSYNHGIVLKFGMVSKQQAEPIVTASEKKTSCISSHFIACKVTSEAQVVMQHANESTKSLLSASEKDIAPALVRIEKLESQTPDLLTEHICSTMLSQKLITGATDQFITDSPIITSKQAMTTRMVAASTQEAMSLENDYGAHNYHPLPVVISRGEGVHVWDPEGKRYYDFLSAYSAVNQGHCHPRIIAALTQQASKLCLSSRAFYNDRLGAYERFVADYFGYEMVLPMNTGVEAVETAMKLARKWGHVKKGLNNNGYVIGVEGNFHGRTMGAISLSTDPDSRRGFGPFMPNITAENPVTGEKIRYNHAEDLEAVLDAIGDQVAGFIVEPIQGEAGIKVPDAGYLRRCYELCKKHNVLFICDEVQTGIGRTGTLLAIEHEQIRPDIVILGKALSGGVYPVSAVLSSREIMLTIKPGEHGSTYGGNPLACAVAVAALEVVRDEGLTQRAHELGERFREGLRQISSPLIKEVRGRGLLNAIEVNTVPGKTAWDLCLLLRDRGLLAKPTHDTIIRLAPPLTITAAQLDECVNIIVGAISDYSK</sequence>
<comment type="similarity">
    <text evidence="3">Belongs to the class-III pyridoxal-phosphate-dependent aminotransferase family.</text>
</comment>
<evidence type="ECO:0000256" key="2">
    <source>
        <dbReference type="ARBA" id="ARBA00004998"/>
    </source>
</evidence>
<keyword evidence="5 10" id="KW-0032">Aminotransferase</keyword>
<dbReference type="PROSITE" id="PS00600">
    <property type="entry name" value="AA_TRANSFER_CLASS_3"/>
    <property type="match status" value="1"/>
</dbReference>
<dbReference type="EC" id="2.6.1.13" evidence="4"/>
<dbReference type="Pfam" id="PF00202">
    <property type="entry name" value="Aminotran_3"/>
    <property type="match status" value="1"/>
</dbReference>
<dbReference type="GO" id="GO:0019544">
    <property type="term" value="P:L-arginine catabolic process to L-glutamate"/>
    <property type="evidence" value="ECO:0007669"/>
    <property type="project" value="TreeGrafter"/>
</dbReference>
<dbReference type="Pfam" id="PF02383">
    <property type="entry name" value="Syja_N"/>
    <property type="match status" value="1"/>
</dbReference>
<evidence type="ECO:0000313" key="11">
    <source>
        <dbReference type="Proteomes" id="UP001139887"/>
    </source>
</evidence>
<evidence type="ECO:0000256" key="1">
    <source>
        <dbReference type="ARBA" id="ARBA00001933"/>
    </source>
</evidence>
<dbReference type="InterPro" id="IPR022158">
    <property type="entry name" value="Inositol_phosphatase"/>
</dbReference>
<dbReference type="AlphaFoldDB" id="A0A9W8I6I2"/>
<evidence type="ECO:0000256" key="4">
    <source>
        <dbReference type="ARBA" id="ARBA00012924"/>
    </source>
</evidence>
<dbReference type="SUPFAM" id="SSF53383">
    <property type="entry name" value="PLP-dependent transferases"/>
    <property type="match status" value="1"/>
</dbReference>
<dbReference type="InterPro" id="IPR015422">
    <property type="entry name" value="PyrdxlP-dep_Trfase_small"/>
</dbReference>
<evidence type="ECO:0000256" key="5">
    <source>
        <dbReference type="ARBA" id="ARBA00022576"/>
    </source>
</evidence>
<reference evidence="10" key="1">
    <citation type="submission" date="2022-07" db="EMBL/GenBank/DDBJ databases">
        <title>Phylogenomic reconstructions and comparative analyses of Kickxellomycotina fungi.</title>
        <authorList>
            <person name="Reynolds N.K."/>
            <person name="Stajich J.E."/>
            <person name="Barry K."/>
            <person name="Grigoriev I.V."/>
            <person name="Crous P."/>
            <person name="Smith M.E."/>
        </authorList>
    </citation>
    <scope>NUCLEOTIDE SEQUENCE</scope>
    <source>
        <strain evidence="10">NRRL 1566</strain>
    </source>
</reference>
<evidence type="ECO:0000256" key="3">
    <source>
        <dbReference type="ARBA" id="ARBA00008954"/>
    </source>
</evidence>
<dbReference type="FunFam" id="3.90.1150.10:FF:000152">
    <property type="entry name" value="Ornithine aminotransferase"/>
    <property type="match status" value="1"/>
</dbReference>
<organism evidence="10 11">
    <name type="scientific">Coemansia brasiliensis</name>
    <dbReference type="NCBI Taxonomy" id="2650707"/>
    <lineage>
        <taxon>Eukaryota</taxon>
        <taxon>Fungi</taxon>
        <taxon>Fungi incertae sedis</taxon>
        <taxon>Zoopagomycota</taxon>
        <taxon>Kickxellomycotina</taxon>
        <taxon>Kickxellomycetes</taxon>
        <taxon>Kickxellales</taxon>
        <taxon>Kickxellaceae</taxon>
        <taxon>Coemansia</taxon>
    </lineage>
</organism>
<dbReference type="GO" id="GO:0042802">
    <property type="term" value="F:identical protein binding"/>
    <property type="evidence" value="ECO:0007669"/>
    <property type="project" value="TreeGrafter"/>
</dbReference>
<comment type="caution">
    <text evidence="10">The sequence shown here is derived from an EMBL/GenBank/DDBJ whole genome shotgun (WGS) entry which is preliminary data.</text>
</comment>
<evidence type="ECO:0000256" key="8">
    <source>
        <dbReference type="ARBA" id="ARBA00030587"/>
    </source>
</evidence>
<dbReference type="Proteomes" id="UP001139887">
    <property type="component" value="Unassembled WGS sequence"/>
</dbReference>
<dbReference type="InterPro" id="IPR049704">
    <property type="entry name" value="Aminotrans_3_PPA_site"/>
</dbReference>
<dbReference type="GO" id="GO:0016791">
    <property type="term" value="F:phosphatase activity"/>
    <property type="evidence" value="ECO:0007669"/>
    <property type="project" value="InterPro"/>
</dbReference>
<dbReference type="GO" id="GO:0030170">
    <property type="term" value="F:pyridoxal phosphate binding"/>
    <property type="evidence" value="ECO:0007669"/>
    <property type="project" value="InterPro"/>
</dbReference>
<keyword evidence="7" id="KW-0663">Pyridoxal phosphate</keyword>
<evidence type="ECO:0000256" key="6">
    <source>
        <dbReference type="ARBA" id="ARBA00022679"/>
    </source>
</evidence>
<dbReference type="EMBL" id="JANBUW010000089">
    <property type="protein sequence ID" value="KAJ2849284.1"/>
    <property type="molecule type" value="Genomic_DNA"/>
</dbReference>
<dbReference type="FunFam" id="3.40.640.10:FF:000011">
    <property type="entry name" value="Ornithine aminotransferase"/>
    <property type="match status" value="1"/>
</dbReference>
<feature type="domain" description="SAC" evidence="9">
    <location>
        <begin position="66"/>
        <end position="401"/>
    </location>
</feature>
<dbReference type="Pfam" id="PF12456">
    <property type="entry name" value="hSac2"/>
    <property type="match status" value="1"/>
</dbReference>
<dbReference type="Gene3D" id="3.90.1150.10">
    <property type="entry name" value="Aspartate Aminotransferase, domain 1"/>
    <property type="match status" value="1"/>
</dbReference>
<dbReference type="InterPro" id="IPR015421">
    <property type="entry name" value="PyrdxlP-dep_Trfase_major"/>
</dbReference>